<proteinExistence type="inferred from homology"/>
<dbReference type="Proteomes" id="UP000241986">
    <property type="component" value="Unassembled WGS sequence"/>
</dbReference>
<evidence type="ECO:0000256" key="9">
    <source>
        <dbReference type="RuleBase" id="RU000320"/>
    </source>
</evidence>
<evidence type="ECO:0000313" key="12">
    <source>
        <dbReference type="EMBL" id="AYV37015.1"/>
    </source>
</evidence>
<accession>A0A1Q8F1V5</accession>
<dbReference type="EMBL" id="CP033604">
    <property type="protein sequence ID" value="AYV37015.1"/>
    <property type="molecule type" value="Genomic_DNA"/>
</dbReference>
<feature type="transmembrane region" description="Helical" evidence="10">
    <location>
        <begin position="227"/>
        <end position="246"/>
    </location>
</feature>
<dbReference type="GO" id="GO:0003954">
    <property type="term" value="F:NADH dehydrogenase activity"/>
    <property type="evidence" value="ECO:0007669"/>
    <property type="project" value="TreeGrafter"/>
</dbReference>
<evidence type="ECO:0000259" key="11">
    <source>
        <dbReference type="Pfam" id="PF00361"/>
    </source>
</evidence>
<evidence type="ECO:0000256" key="7">
    <source>
        <dbReference type="ARBA" id="ARBA00031584"/>
    </source>
</evidence>
<dbReference type="GO" id="GO:0012505">
    <property type="term" value="C:endomembrane system"/>
    <property type="evidence" value="ECO:0007669"/>
    <property type="project" value="UniProtKB-SubCell"/>
</dbReference>
<feature type="transmembrane region" description="Helical" evidence="10">
    <location>
        <begin position="267"/>
        <end position="288"/>
    </location>
</feature>
<feature type="transmembrane region" description="Helical" evidence="10">
    <location>
        <begin position="121"/>
        <end position="142"/>
    </location>
</feature>
<dbReference type="AlphaFoldDB" id="A0A1Q8F1V5"/>
<feature type="transmembrane region" description="Helical" evidence="10">
    <location>
        <begin position="322"/>
        <end position="341"/>
    </location>
</feature>
<dbReference type="OrthoDB" id="9768329at2"/>
<evidence type="ECO:0000256" key="6">
    <source>
        <dbReference type="ARBA" id="ARBA00023136"/>
    </source>
</evidence>
<dbReference type="InterPro" id="IPR001750">
    <property type="entry name" value="ND/Mrp_TM"/>
</dbReference>
<evidence type="ECO:0000313" key="13">
    <source>
        <dbReference type="EMBL" id="PTH78617.1"/>
    </source>
</evidence>
<evidence type="ECO:0000313" key="15">
    <source>
        <dbReference type="Proteomes" id="UP000267614"/>
    </source>
</evidence>
<evidence type="ECO:0000256" key="10">
    <source>
        <dbReference type="SAM" id="Phobius"/>
    </source>
</evidence>
<dbReference type="Pfam" id="PF00361">
    <property type="entry name" value="Proton_antipo_M"/>
    <property type="match status" value="1"/>
</dbReference>
<evidence type="ECO:0000313" key="14">
    <source>
        <dbReference type="Proteomes" id="UP000241986"/>
    </source>
</evidence>
<feature type="transmembrane region" description="Helical" evidence="10">
    <location>
        <begin position="27"/>
        <end position="48"/>
    </location>
</feature>
<sequence>MTLLWILLIPFIGGLLCWQMERLGGQFVRWVALLSMSASLLLSCAIWLSGDFSLATTGLDSAGVSGAASAWAAEWRLPWIPRFGISLHLAVDGLSLLMVILTCFIGVLAILCSWKEIVQRIGFFHLNLLWILGGVLGVFMALDLFLFFFFWEMMLVPMYFLIALWGHSVTDGKSRINAATKFFIYTQVSGLIMLVAIIGLVLTHQHATGVFTFNYLELLNTPMSKGVQWLLMLGFFIAFAVKMPLVPLHGWLPDAHSQAPTAGSVDLAGILLKTAAYGLLRFALPLFPEASAEFAPYAMVLGLIGIVYGAIVAFAQTDIKRLVAYTSISHMGFVMIAIYSGSELALQGAVVQMIAHGLSAAGLFILCGQLYERLHTRDLRQMGGLWGRLRYLPGVMLFFSVASLGMPGTGNFVGEFLILVGSFQVAPVITAVATFGLVLASVYSLIMLQRACFGPAKDESMLKGLDRRELTMMMVIAGLLVLLGLYPQPVIDTASSSLINVLHWYLLPTAGALQ</sequence>
<reference evidence="12 15" key="2">
    <citation type="submission" date="2018-11" db="EMBL/GenBank/DDBJ databases">
        <title>Complete genome sequence of multidrug-resistant Aeromonas veronii strain MS-18-37.</title>
        <authorList>
            <person name="Abdelhamed H."/>
            <person name="Lawrence M."/>
            <person name="Waldbieser G."/>
        </authorList>
    </citation>
    <scope>NUCLEOTIDE SEQUENCE [LARGE SCALE GENOMIC DNA]</scope>
    <source>
        <strain evidence="12 15">MS-18-37</strain>
    </source>
</reference>
<keyword evidence="6 10" id="KW-0472">Membrane</keyword>
<evidence type="ECO:0000256" key="3">
    <source>
        <dbReference type="ARBA" id="ARBA00019906"/>
    </source>
</evidence>
<evidence type="ECO:0000256" key="2">
    <source>
        <dbReference type="ARBA" id="ARBA00009025"/>
    </source>
</evidence>
<dbReference type="GO" id="GO:0008137">
    <property type="term" value="F:NADH dehydrogenase (ubiquinone) activity"/>
    <property type="evidence" value="ECO:0007669"/>
    <property type="project" value="InterPro"/>
</dbReference>
<gene>
    <name evidence="13" type="ORF">DAA48_23990</name>
    <name evidence="12" type="ORF">EFI48_09410</name>
</gene>
<organism evidence="12 15">
    <name type="scientific">Aeromonas veronii</name>
    <dbReference type="NCBI Taxonomy" id="654"/>
    <lineage>
        <taxon>Bacteria</taxon>
        <taxon>Pseudomonadati</taxon>
        <taxon>Pseudomonadota</taxon>
        <taxon>Gammaproteobacteria</taxon>
        <taxon>Aeromonadales</taxon>
        <taxon>Aeromonadaceae</taxon>
        <taxon>Aeromonas</taxon>
    </lineage>
</organism>
<keyword evidence="4 9" id="KW-0812">Transmembrane</keyword>
<feature type="transmembrane region" description="Helical" evidence="10">
    <location>
        <begin position="93"/>
        <end position="114"/>
    </location>
</feature>
<comment type="subcellular location">
    <subcellularLocation>
        <location evidence="1">Endomembrane system</location>
        <topology evidence="1">Multi-pass membrane protein</topology>
    </subcellularLocation>
    <subcellularLocation>
        <location evidence="9">Membrane</location>
        <topology evidence="9">Multi-pass membrane protein</topology>
    </subcellularLocation>
</comment>
<feature type="transmembrane region" description="Helical" evidence="10">
    <location>
        <begin position="391"/>
        <end position="413"/>
    </location>
</feature>
<dbReference type="GO" id="GO:0048039">
    <property type="term" value="F:ubiquinone binding"/>
    <property type="evidence" value="ECO:0007669"/>
    <property type="project" value="TreeGrafter"/>
</dbReference>
<dbReference type="GO" id="GO:0015990">
    <property type="term" value="P:electron transport coupled proton transport"/>
    <property type="evidence" value="ECO:0007669"/>
    <property type="project" value="TreeGrafter"/>
</dbReference>
<dbReference type="InterPro" id="IPR010227">
    <property type="entry name" value="NADH_Q_OxRdtase_chainM/4"/>
</dbReference>
<dbReference type="InterPro" id="IPR003918">
    <property type="entry name" value="NADH_UbQ_OxRdtase"/>
</dbReference>
<dbReference type="RefSeq" id="WP_005337249.1">
    <property type="nucleotide sequence ID" value="NZ_AP027933.1"/>
</dbReference>
<feature type="transmembrane region" description="Helical" evidence="10">
    <location>
        <begin position="425"/>
        <end position="448"/>
    </location>
</feature>
<protein>
    <recommendedName>
        <fullName evidence="3">NADH-quinone oxidoreductase subunit M</fullName>
    </recommendedName>
    <alternativeName>
        <fullName evidence="7">NADH dehydrogenase I subunit M</fullName>
    </alternativeName>
    <alternativeName>
        <fullName evidence="8">NDH-1 subunit M</fullName>
    </alternativeName>
</protein>
<feature type="transmembrane region" description="Helical" evidence="10">
    <location>
        <begin position="353"/>
        <end position="371"/>
    </location>
</feature>
<dbReference type="PANTHER" id="PTHR43507">
    <property type="entry name" value="NADH-UBIQUINONE OXIDOREDUCTASE CHAIN 4"/>
    <property type="match status" value="1"/>
</dbReference>
<dbReference type="PANTHER" id="PTHR43507:SF1">
    <property type="entry name" value="NADH-UBIQUINONE OXIDOREDUCTASE CHAIN 4"/>
    <property type="match status" value="1"/>
</dbReference>
<name>A0A1Q8F1V5_AERVE</name>
<feature type="transmembrane region" description="Helical" evidence="10">
    <location>
        <begin position="294"/>
        <end position="315"/>
    </location>
</feature>
<evidence type="ECO:0000256" key="4">
    <source>
        <dbReference type="ARBA" id="ARBA00022692"/>
    </source>
</evidence>
<dbReference type="GO" id="GO:0042773">
    <property type="term" value="P:ATP synthesis coupled electron transport"/>
    <property type="evidence" value="ECO:0007669"/>
    <property type="project" value="InterPro"/>
</dbReference>
<keyword evidence="12" id="KW-0560">Oxidoreductase</keyword>
<dbReference type="PRINTS" id="PR01437">
    <property type="entry name" value="NUOXDRDTASE4"/>
</dbReference>
<dbReference type="EMBL" id="PZKL01000056">
    <property type="protein sequence ID" value="PTH78617.1"/>
    <property type="molecule type" value="Genomic_DNA"/>
</dbReference>
<dbReference type="GO" id="GO:0016020">
    <property type="term" value="C:membrane"/>
    <property type="evidence" value="ECO:0007669"/>
    <property type="project" value="UniProtKB-SubCell"/>
</dbReference>
<evidence type="ECO:0000256" key="5">
    <source>
        <dbReference type="ARBA" id="ARBA00022989"/>
    </source>
</evidence>
<evidence type="ECO:0000256" key="1">
    <source>
        <dbReference type="ARBA" id="ARBA00004127"/>
    </source>
</evidence>
<feature type="domain" description="NADH:quinone oxidoreductase/Mrp antiporter transmembrane" evidence="11">
    <location>
        <begin position="141"/>
        <end position="438"/>
    </location>
</feature>
<dbReference type="Proteomes" id="UP000267614">
    <property type="component" value="Chromosome"/>
</dbReference>
<dbReference type="NCBIfam" id="TIGR01972">
    <property type="entry name" value="NDH_I_M"/>
    <property type="match status" value="1"/>
</dbReference>
<reference evidence="13 14" key="1">
    <citation type="submission" date="2018-03" db="EMBL/GenBank/DDBJ databases">
        <title>Aeromonas veronii whole genome sequencing and analysis.</title>
        <authorList>
            <person name="Xie H."/>
            <person name="Liu T."/>
            <person name="Wang K."/>
        </authorList>
    </citation>
    <scope>NUCLEOTIDE SEQUENCE [LARGE SCALE GENOMIC DNA]</scope>
    <source>
        <strain evidence="13 14">XH.VA.1</strain>
    </source>
</reference>
<feature type="transmembrane region" description="Helical" evidence="10">
    <location>
        <begin position="182"/>
        <end position="207"/>
    </location>
</feature>
<feature type="transmembrane region" description="Helical" evidence="10">
    <location>
        <begin position="469"/>
        <end position="486"/>
    </location>
</feature>
<comment type="similarity">
    <text evidence="2">Belongs to the complex I subunit 4 family.</text>
</comment>
<keyword evidence="5 10" id="KW-1133">Transmembrane helix</keyword>
<evidence type="ECO:0000256" key="8">
    <source>
        <dbReference type="ARBA" id="ARBA00032798"/>
    </source>
</evidence>
<feature type="transmembrane region" description="Helical" evidence="10">
    <location>
        <begin position="148"/>
        <end position="170"/>
    </location>
</feature>
<dbReference type="NCBIfam" id="NF004498">
    <property type="entry name" value="PRK05846.1-1"/>
    <property type="match status" value="1"/>
</dbReference>